<evidence type="ECO:0000313" key="9">
    <source>
        <dbReference type="EMBL" id="SCB98285.1"/>
    </source>
</evidence>
<dbReference type="STRING" id="1335309.GA0116948_102292"/>
<keyword evidence="4 6" id="KW-0238">DNA-binding</keyword>
<evidence type="ECO:0000256" key="4">
    <source>
        <dbReference type="ARBA" id="ARBA00023125"/>
    </source>
</evidence>
<accession>A0A1C4AUI4</accession>
<comment type="similarity">
    <text evidence="1 6">Belongs to the sigma-70 factor family. ECF subfamily.</text>
</comment>
<keyword evidence="3 6" id="KW-0731">Sigma factor</keyword>
<proteinExistence type="inferred from homology"/>
<feature type="domain" description="RNA polymerase sigma-70 region 2" evidence="7">
    <location>
        <begin position="67"/>
        <end position="121"/>
    </location>
</feature>
<dbReference type="Gene3D" id="1.10.1740.10">
    <property type="match status" value="1"/>
</dbReference>
<dbReference type="InterPro" id="IPR013325">
    <property type="entry name" value="RNA_pol_sigma_r2"/>
</dbReference>
<reference evidence="9 10" key="1">
    <citation type="submission" date="2016-08" db="EMBL/GenBank/DDBJ databases">
        <authorList>
            <person name="Seilhamer J.J."/>
        </authorList>
    </citation>
    <scope>NUCLEOTIDE SEQUENCE [LARGE SCALE GENOMIC DNA]</scope>
    <source>
        <strain evidence="9 10">A37T2</strain>
    </source>
</reference>
<dbReference type="CDD" id="cd06171">
    <property type="entry name" value="Sigma70_r4"/>
    <property type="match status" value="1"/>
</dbReference>
<keyword evidence="2 6" id="KW-0805">Transcription regulation</keyword>
<dbReference type="PANTHER" id="PTHR43133:SF46">
    <property type="entry name" value="RNA POLYMERASE SIGMA-70 FACTOR ECF SUBFAMILY"/>
    <property type="match status" value="1"/>
</dbReference>
<name>A0A1C4AUI4_9BACT</name>
<dbReference type="EMBL" id="FMAR01000002">
    <property type="protein sequence ID" value="SCB98285.1"/>
    <property type="molecule type" value="Genomic_DNA"/>
</dbReference>
<dbReference type="SUPFAM" id="SSF88946">
    <property type="entry name" value="Sigma2 domain of RNA polymerase sigma factors"/>
    <property type="match status" value="1"/>
</dbReference>
<feature type="domain" description="RNA polymerase sigma factor 70 region 4 type 2" evidence="8">
    <location>
        <begin position="150"/>
        <end position="200"/>
    </location>
</feature>
<evidence type="ECO:0000259" key="8">
    <source>
        <dbReference type="Pfam" id="PF08281"/>
    </source>
</evidence>
<evidence type="ECO:0000256" key="1">
    <source>
        <dbReference type="ARBA" id="ARBA00010641"/>
    </source>
</evidence>
<keyword evidence="10" id="KW-1185">Reference proteome</keyword>
<evidence type="ECO:0000256" key="2">
    <source>
        <dbReference type="ARBA" id="ARBA00023015"/>
    </source>
</evidence>
<evidence type="ECO:0000313" key="10">
    <source>
        <dbReference type="Proteomes" id="UP000242818"/>
    </source>
</evidence>
<dbReference type="InterPro" id="IPR013324">
    <property type="entry name" value="RNA_pol_sigma_r3/r4-like"/>
</dbReference>
<dbReference type="NCBIfam" id="TIGR02985">
    <property type="entry name" value="Sig70_bacteroi1"/>
    <property type="match status" value="1"/>
</dbReference>
<dbReference type="InterPro" id="IPR036388">
    <property type="entry name" value="WH-like_DNA-bd_sf"/>
</dbReference>
<dbReference type="Proteomes" id="UP000242818">
    <property type="component" value="Unassembled WGS sequence"/>
</dbReference>
<evidence type="ECO:0000256" key="6">
    <source>
        <dbReference type="RuleBase" id="RU000716"/>
    </source>
</evidence>
<dbReference type="OrthoDB" id="676373at2"/>
<dbReference type="NCBIfam" id="TIGR02937">
    <property type="entry name" value="sigma70-ECF"/>
    <property type="match status" value="1"/>
</dbReference>
<dbReference type="InterPro" id="IPR013249">
    <property type="entry name" value="RNA_pol_sigma70_r4_t2"/>
</dbReference>
<sequence length="221" mass="25607">MFYACFLISLAHDRYAKWFSGYCNMDKVLKNNNLSQDQQLFARIAEGDAVAFRHLFDKYFEVLCLNATRLLKSAYWSEEVTQEAMLYIWESRATLPAIEQPAAWIFRVVSNKCLDKIKRQQLEIRAQYLLNISPHEDQPGQLDYALLRKLVAEAVAHLPAQQQAVYKLQQEEMLSYKAIAARLGISANTVRNHLVRAFAAIRAHLISHGEFLPMLFFLIFF</sequence>
<dbReference type="GO" id="GO:0016987">
    <property type="term" value="F:sigma factor activity"/>
    <property type="evidence" value="ECO:0007669"/>
    <property type="project" value="UniProtKB-KW"/>
</dbReference>
<dbReference type="PANTHER" id="PTHR43133">
    <property type="entry name" value="RNA POLYMERASE ECF-TYPE SIGMA FACTO"/>
    <property type="match status" value="1"/>
</dbReference>
<keyword evidence="5 6" id="KW-0804">Transcription</keyword>
<organism evidence="9 10">
    <name type="scientific">Chitinophaga costaii</name>
    <dbReference type="NCBI Taxonomy" id="1335309"/>
    <lineage>
        <taxon>Bacteria</taxon>
        <taxon>Pseudomonadati</taxon>
        <taxon>Bacteroidota</taxon>
        <taxon>Chitinophagia</taxon>
        <taxon>Chitinophagales</taxon>
        <taxon>Chitinophagaceae</taxon>
        <taxon>Chitinophaga</taxon>
    </lineage>
</organism>
<dbReference type="Pfam" id="PF08281">
    <property type="entry name" value="Sigma70_r4_2"/>
    <property type="match status" value="1"/>
</dbReference>
<dbReference type="PROSITE" id="PS01063">
    <property type="entry name" value="SIGMA70_ECF"/>
    <property type="match status" value="1"/>
</dbReference>
<evidence type="ECO:0000256" key="5">
    <source>
        <dbReference type="ARBA" id="ARBA00023163"/>
    </source>
</evidence>
<gene>
    <name evidence="9" type="ORF">GA0116948_102292</name>
</gene>
<protein>
    <recommendedName>
        <fullName evidence="6">RNA polymerase sigma factor</fullName>
    </recommendedName>
</protein>
<dbReference type="InterPro" id="IPR007627">
    <property type="entry name" value="RNA_pol_sigma70_r2"/>
</dbReference>
<dbReference type="InterPro" id="IPR000838">
    <property type="entry name" value="RNA_pol_sigma70_ECF_CS"/>
</dbReference>
<dbReference type="SUPFAM" id="SSF88659">
    <property type="entry name" value="Sigma3 and sigma4 domains of RNA polymerase sigma factors"/>
    <property type="match status" value="1"/>
</dbReference>
<dbReference type="GO" id="GO:0006352">
    <property type="term" value="P:DNA-templated transcription initiation"/>
    <property type="evidence" value="ECO:0007669"/>
    <property type="project" value="InterPro"/>
</dbReference>
<evidence type="ECO:0000256" key="3">
    <source>
        <dbReference type="ARBA" id="ARBA00023082"/>
    </source>
</evidence>
<dbReference type="InterPro" id="IPR039425">
    <property type="entry name" value="RNA_pol_sigma-70-like"/>
</dbReference>
<dbReference type="GO" id="GO:0003677">
    <property type="term" value="F:DNA binding"/>
    <property type="evidence" value="ECO:0007669"/>
    <property type="project" value="UniProtKB-KW"/>
</dbReference>
<dbReference type="InterPro" id="IPR014327">
    <property type="entry name" value="RNA_pol_sigma70_bacteroid"/>
</dbReference>
<evidence type="ECO:0000259" key="7">
    <source>
        <dbReference type="Pfam" id="PF04542"/>
    </source>
</evidence>
<dbReference type="Pfam" id="PF04542">
    <property type="entry name" value="Sigma70_r2"/>
    <property type="match status" value="1"/>
</dbReference>
<dbReference type="InterPro" id="IPR014284">
    <property type="entry name" value="RNA_pol_sigma-70_dom"/>
</dbReference>
<dbReference type="Gene3D" id="1.10.10.10">
    <property type="entry name" value="Winged helix-like DNA-binding domain superfamily/Winged helix DNA-binding domain"/>
    <property type="match status" value="1"/>
</dbReference>
<dbReference type="AlphaFoldDB" id="A0A1C4AUI4"/>